<protein>
    <submittedName>
        <fullName evidence="2">Uncharacterized protein</fullName>
    </submittedName>
</protein>
<feature type="compositionally biased region" description="Basic and acidic residues" evidence="1">
    <location>
        <begin position="39"/>
        <end position="51"/>
    </location>
</feature>
<dbReference type="AlphaFoldDB" id="M2ACF9"/>
<feature type="compositionally biased region" description="Basic and acidic residues" evidence="1">
    <location>
        <begin position="1"/>
        <end position="10"/>
    </location>
</feature>
<sequence>MLWNKARRDPGTITTATFPGGEQTPGGTWPTSWQIRLPPKSEPERVSEGPH</sequence>
<comment type="caution">
    <text evidence="2">The sequence shown here is derived from an EMBL/GenBank/DDBJ whole genome shotgun (WGS) entry which is preliminary data.</text>
</comment>
<accession>M2ACF9</accession>
<evidence type="ECO:0000313" key="3">
    <source>
        <dbReference type="Proteomes" id="UP000011529"/>
    </source>
</evidence>
<feature type="region of interest" description="Disordered" evidence="1">
    <location>
        <begin position="1"/>
        <end position="51"/>
    </location>
</feature>
<reference evidence="2" key="1">
    <citation type="submission" date="2012-11" db="EMBL/GenBank/DDBJ databases">
        <title>Permanent draft genomes of Rhodopirellula europaea strain SH398 and 6C.</title>
        <authorList>
            <person name="Richter M."/>
            <person name="Richter-Heitmann T."/>
            <person name="Frank C."/>
            <person name="Harder J."/>
            <person name="Glockner F.O."/>
        </authorList>
    </citation>
    <scope>NUCLEOTIDE SEQUENCE</scope>
    <source>
        <strain evidence="2">6C</strain>
    </source>
</reference>
<dbReference type="EMBL" id="ANMO01000216">
    <property type="protein sequence ID" value="EMB14565.1"/>
    <property type="molecule type" value="Genomic_DNA"/>
</dbReference>
<reference evidence="2" key="2">
    <citation type="journal article" date="2013" name="Mar. Genomics">
        <title>Expression of sulfatases in Rhodopirellula baltica and the diversity of sulfatases in the genus Rhodopirellula.</title>
        <authorList>
            <person name="Wegner C.E."/>
            <person name="Richter-Heitmann T."/>
            <person name="Klindworth A."/>
            <person name="Klockow C."/>
            <person name="Richter M."/>
            <person name="Achstetter T."/>
            <person name="Glockner F.O."/>
            <person name="Harder J."/>
        </authorList>
    </citation>
    <scope>NUCLEOTIDE SEQUENCE [LARGE SCALE GENOMIC DNA]</scope>
    <source>
        <strain evidence="2">6C</strain>
    </source>
</reference>
<gene>
    <name evidence="2" type="ORF">RE6C_04987</name>
</gene>
<dbReference type="PATRIC" id="fig|1263867.3.peg.5346"/>
<proteinExistence type="predicted"/>
<evidence type="ECO:0000313" key="2">
    <source>
        <dbReference type="EMBL" id="EMB14565.1"/>
    </source>
</evidence>
<feature type="compositionally biased region" description="Polar residues" evidence="1">
    <location>
        <begin position="25"/>
        <end position="34"/>
    </location>
</feature>
<name>M2ACF9_9BACT</name>
<dbReference type="Proteomes" id="UP000011529">
    <property type="component" value="Unassembled WGS sequence"/>
</dbReference>
<organism evidence="2 3">
    <name type="scientific">Rhodopirellula europaea 6C</name>
    <dbReference type="NCBI Taxonomy" id="1263867"/>
    <lineage>
        <taxon>Bacteria</taxon>
        <taxon>Pseudomonadati</taxon>
        <taxon>Planctomycetota</taxon>
        <taxon>Planctomycetia</taxon>
        <taxon>Pirellulales</taxon>
        <taxon>Pirellulaceae</taxon>
        <taxon>Rhodopirellula</taxon>
    </lineage>
</organism>
<evidence type="ECO:0000256" key="1">
    <source>
        <dbReference type="SAM" id="MobiDB-lite"/>
    </source>
</evidence>
<keyword evidence="3" id="KW-1185">Reference proteome</keyword>